<evidence type="ECO:0000313" key="2">
    <source>
        <dbReference type="Proteomes" id="UP001359485"/>
    </source>
</evidence>
<protein>
    <recommendedName>
        <fullName evidence="3">Secreted protein</fullName>
    </recommendedName>
</protein>
<reference evidence="1 2" key="1">
    <citation type="submission" date="2023-09" db="EMBL/GenBank/DDBJ databases">
        <title>Genomes of two closely related lineages of the louse Polyplax serrata with different host specificities.</title>
        <authorList>
            <person name="Martinu J."/>
            <person name="Tarabai H."/>
            <person name="Stefka J."/>
            <person name="Hypsa V."/>
        </authorList>
    </citation>
    <scope>NUCLEOTIDE SEQUENCE [LARGE SCALE GENOMIC DNA]</scope>
    <source>
        <strain evidence="1">98ZLc_SE</strain>
    </source>
</reference>
<proteinExistence type="predicted"/>
<sequence>MVGTLPLSVMLYINSLNAEGSCGIFGSSPTIALISDVAEMETSKPVEGHRLATKSIRRANRRASSSTGSQKVAFVRCVS</sequence>
<accession>A0ABR1ARS0</accession>
<comment type="caution">
    <text evidence="1">The sequence shown here is derived from an EMBL/GenBank/DDBJ whole genome shotgun (WGS) entry which is preliminary data.</text>
</comment>
<dbReference type="Proteomes" id="UP001359485">
    <property type="component" value="Unassembled WGS sequence"/>
</dbReference>
<evidence type="ECO:0008006" key="3">
    <source>
        <dbReference type="Google" id="ProtNLM"/>
    </source>
</evidence>
<keyword evidence="2" id="KW-1185">Reference proteome</keyword>
<gene>
    <name evidence="1" type="ORF">RUM44_009108</name>
</gene>
<name>A0ABR1ARS0_POLSC</name>
<organism evidence="1 2">
    <name type="scientific">Polyplax serrata</name>
    <name type="common">Common mouse louse</name>
    <dbReference type="NCBI Taxonomy" id="468196"/>
    <lineage>
        <taxon>Eukaryota</taxon>
        <taxon>Metazoa</taxon>
        <taxon>Ecdysozoa</taxon>
        <taxon>Arthropoda</taxon>
        <taxon>Hexapoda</taxon>
        <taxon>Insecta</taxon>
        <taxon>Pterygota</taxon>
        <taxon>Neoptera</taxon>
        <taxon>Paraneoptera</taxon>
        <taxon>Psocodea</taxon>
        <taxon>Troctomorpha</taxon>
        <taxon>Phthiraptera</taxon>
        <taxon>Anoplura</taxon>
        <taxon>Polyplacidae</taxon>
        <taxon>Polyplax</taxon>
    </lineage>
</organism>
<dbReference type="EMBL" id="JAWJWF010000045">
    <property type="protein sequence ID" value="KAK6626632.1"/>
    <property type="molecule type" value="Genomic_DNA"/>
</dbReference>
<evidence type="ECO:0000313" key="1">
    <source>
        <dbReference type="EMBL" id="KAK6626632.1"/>
    </source>
</evidence>